<dbReference type="PANTHER" id="PTHR22876:SF5">
    <property type="entry name" value="CHROMOSOME 9 OPEN READING FRAME 85"/>
    <property type="match status" value="1"/>
</dbReference>
<dbReference type="PANTHER" id="PTHR22876">
    <property type="entry name" value="ZGC:101016"/>
    <property type="match status" value="1"/>
</dbReference>
<dbReference type="OrthoDB" id="250548at2759"/>
<feature type="compositionally biased region" description="Basic and acidic residues" evidence="1">
    <location>
        <begin position="89"/>
        <end position="98"/>
    </location>
</feature>
<organism evidence="2 3">
    <name type="scientific">Pseudolycoriella hygida</name>
    <dbReference type="NCBI Taxonomy" id="35572"/>
    <lineage>
        <taxon>Eukaryota</taxon>
        <taxon>Metazoa</taxon>
        <taxon>Ecdysozoa</taxon>
        <taxon>Arthropoda</taxon>
        <taxon>Hexapoda</taxon>
        <taxon>Insecta</taxon>
        <taxon>Pterygota</taxon>
        <taxon>Neoptera</taxon>
        <taxon>Endopterygota</taxon>
        <taxon>Diptera</taxon>
        <taxon>Nematocera</taxon>
        <taxon>Sciaroidea</taxon>
        <taxon>Sciaridae</taxon>
        <taxon>Pseudolycoriella</taxon>
    </lineage>
</organism>
<name>A0A9Q0MTL8_9DIPT</name>
<reference evidence="2" key="1">
    <citation type="submission" date="2022-07" db="EMBL/GenBank/DDBJ databases">
        <authorList>
            <person name="Trinca V."/>
            <person name="Uliana J.V.C."/>
            <person name="Torres T.T."/>
            <person name="Ward R.J."/>
            <person name="Monesi N."/>
        </authorList>
    </citation>
    <scope>NUCLEOTIDE SEQUENCE</scope>
    <source>
        <strain evidence="2">HSMRA1968</strain>
        <tissue evidence="2">Whole embryos</tissue>
    </source>
</reference>
<sequence length="137" mass="15491">CGNRTVKKAYHVACRDCAKKEKICAKCLKSSADVSIEPPEPTPEEQLQLKVEMDRLIKSLPERKRRTFLRFMKKGKEIGDDAGDANEDSEAKETVRVPHSRADLLNKFELLKLEQTNEEDDEDSGSDFDCGDKDSSD</sequence>
<dbReference type="Pfam" id="PF10217">
    <property type="entry name" value="DUF2039"/>
    <property type="match status" value="1"/>
</dbReference>
<feature type="region of interest" description="Disordered" evidence="1">
    <location>
        <begin position="113"/>
        <end position="137"/>
    </location>
</feature>
<feature type="non-terminal residue" evidence="2">
    <location>
        <position position="137"/>
    </location>
</feature>
<evidence type="ECO:0000256" key="1">
    <source>
        <dbReference type="SAM" id="MobiDB-lite"/>
    </source>
</evidence>
<evidence type="ECO:0000313" key="2">
    <source>
        <dbReference type="EMBL" id="KAJ6637776.1"/>
    </source>
</evidence>
<accession>A0A9Q0MTL8</accession>
<proteinExistence type="predicted"/>
<feature type="region of interest" description="Disordered" evidence="1">
    <location>
        <begin position="77"/>
        <end position="98"/>
    </location>
</feature>
<dbReference type="AlphaFoldDB" id="A0A9Q0MTL8"/>
<dbReference type="EMBL" id="WJQU01000003">
    <property type="protein sequence ID" value="KAJ6637776.1"/>
    <property type="molecule type" value="Genomic_DNA"/>
</dbReference>
<keyword evidence="3" id="KW-1185">Reference proteome</keyword>
<protein>
    <submittedName>
        <fullName evidence="2">Uncharacterized protein</fullName>
    </submittedName>
</protein>
<feature type="non-terminal residue" evidence="2">
    <location>
        <position position="1"/>
    </location>
</feature>
<feature type="compositionally biased region" description="Acidic residues" evidence="1">
    <location>
        <begin position="116"/>
        <end position="126"/>
    </location>
</feature>
<dbReference type="InterPro" id="IPR019351">
    <property type="entry name" value="DUF2039"/>
</dbReference>
<dbReference type="Proteomes" id="UP001151699">
    <property type="component" value="Chromosome X"/>
</dbReference>
<evidence type="ECO:0000313" key="3">
    <source>
        <dbReference type="Proteomes" id="UP001151699"/>
    </source>
</evidence>
<comment type="caution">
    <text evidence="2">The sequence shown here is derived from an EMBL/GenBank/DDBJ whole genome shotgun (WGS) entry which is preliminary data.</text>
</comment>
<gene>
    <name evidence="2" type="ORF">Bhyg_10507</name>
</gene>